<reference evidence="10 11" key="1">
    <citation type="journal article" date="2023" name="bioRxiv">
        <title>Conserved and derived expression patterns and positive selection on dental genes reveal complex evolutionary context of ever-growing rodent molars.</title>
        <authorList>
            <person name="Calamari Z.T."/>
            <person name="Song A."/>
            <person name="Cohen E."/>
            <person name="Akter M."/>
            <person name="Roy R.D."/>
            <person name="Hallikas O."/>
            <person name="Christensen M.M."/>
            <person name="Li P."/>
            <person name="Marangoni P."/>
            <person name="Jernvall J."/>
            <person name="Klein O.D."/>
        </authorList>
    </citation>
    <scope>NUCLEOTIDE SEQUENCE [LARGE SCALE GENOMIC DNA]</scope>
    <source>
        <strain evidence="10">V071</strain>
    </source>
</reference>
<sequence length="630" mass="71477">MAVRLMKQCACLLREATRLVPAIAPVGRLRLARVACKHLTSSVSSPSSGSLTELLGKEQVFTPYPEHQEVDGLIEKATRPEELLQLLGGGHRLHHNHAALILIRLSYLLAEKPKEKALLLEDARFQQLVSQVNSQITSIWHGTLVKLLRSMYTLVLPQTSKELQSVEQEVRWRLRRLKYKHLVYLAESCASFMQQQQHSQELLAELLIHLERRWTEINDSRTVVTMMMKAGHHSESLMNRLEDKCLELVEQFGPDELRKVLVTLAAQSRRSVPLLRAISYHLVQKPFLLTKGVLLDLAYAYGKLNFHQTQVSQRLAADLLPFIPSMTFSEVARCAKSFAFLKWLNLPLFEAFTQHLLSRAQDVSLSHLSSILLAFARLNFHPEQEDQFFTLVHEKLDSMLGSLEPALQVDLVWALCVLQQVRESELQTVLNPGLHKQFLESKSPKEQSTFQKLVHINTTALLEHPEYKGPFLPASAVALSPSSSTKKMTPLQKELQETLKTLLGGTDQGSLDVVTQYGWVLDAEVLLDADGHFLPLRDFVAPHLAQPVGNRPLPPGAKRIAFLRWEFPNFNSRSKDLLGRFVLARRHVLAAGFLVVDVPYYEWLDLKSEWQKGAYLKDKIRKAVAEDLAK</sequence>
<dbReference type="InterPro" id="IPR050870">
    <property type="entry name" value="FAST_kinase"/>
</dbReference>
<comment type="caution">
    <text evidence="10">The sequence shown here is derived from an EMBL/GenBank/DDBJ whole genome shotgun (WGS) entry which is preliminary data.</text>
</comment>
<dbReference type="InterPro" id="IPR010622">
    <property type="entry name" value="FAST_Leu-rich"/>
</dbReference>
<dbReference type="GO" id="GO:0003723">
    <property type="term" value="F:RNA binding"/>
    <property type="evidence" value="ECO:0007669"/>
    <property type="project" value="TreeGrafter"/>
</dbReference>
<accession>A0AAW0K622</accession>
<dbReference type="PROSITE" id="PS51286">
    <property type="entry name" value="RAP"/>
    <property type="match status" value="1"/>
</dbReference>
<feature type="domain" description="RAP" evidence="9">
    <location>
        <begin position="560"/>
        <end position="618"/>
    </location>
</feature>
<comment type="subcellular location">
    <subcellularLocation>
        <location evidence="1">Mitochondrion matrix</location>
    </subcellularLocation>
</comment>
<dbReference type="Pfam" id="PF08373">
    <property type="entry name" value="RAP"/>
    <property type="match status" value="1"/>
</dbReference>
<gene>
    <name evidence="10" type="ORF">U0070_017628</name>
</gene>
<proteinExistence type="inferred from homology"/>
<name>A0AAW0K622_MYOGA</name>
<comment type="function">
    <text evidence="8">Plays a role in processing of mitochondrial RNA precursors and in stabilization of a subset of mature mitochondrial RNA species, such as MT-CO1, MT-CO2, MT-CYB, MT-CO3, MT-ND3, MT-ND5 and MT-ATP8/6. May play a role in cell cycle progression.</text>
</comment>
<evidence type="ECO:0000256" key="2">
    <source>
        <dbReference type="ARBA" id="ARBA00022946"/>
    </source>
</evidence>
<evidence type="ECO:0000313" key="10">
    <source>
        <dbReference type="EMBL" id="KAK7834442.1"/>
    </source>
</evidence>
<dbReference type="AlphaFoldDB" id="A0AAW0K622"/>
<comment type="similarity">
    <text evidence="4">Belongs to the FAST kinase family.</text>
</comment>
<evidence type="ECO:0000259" key="9">
    <source>
        <dbReference type="PROSITE" id="PS51286"/>
    </source>
</evidence>
<evidence type="ECO:0000256" key="3">
    <source>
        <dbReference type="ARBA" id="ARBA00023128"/>
    </source>
</evidence>
<dbReference type="Pfam" id="PF08368">
    <property type="entry name" value="FAST_2"/>
    <property type="match status" value="1"/>
</dbReference>
<evidence type="ECO:0000313" key="11">
    <source>
        <dbReference type="Proteomes" id="UP001488838"/>
    </source>
</evidence>
<dbReference type="Pfam" id="PF06743">
    <property type="entry name" value="FAST_1"/>
    <property type="match status" value="1"/>
</dbReference>
<dbReference type="PANTHER" id="PTHR21228:SF59">
    <property type="entry name" value="FAST KINASE DOMAIN-CONTAINING PROTEIN 4"/>
    <property type="match status" value="1"/>
</dbReference>
<dbReference type="GO" id="GO:0005759">
    <property type="term" value="C:mitochondrial matrix"/>
    <property type="evidence" value="ECO:0007669"/>
    <property type="project" value="UniProtKB-SubCell"/>
</dbReference>
<evidence type="ECO:0000256" key="8">
    <source>
        <dbReference type="ARBA" id="ARBA00045209"/>
    </source>
</evidence>
<protein>
    <recommendedName>
        <fullName evidence="5">FAST kinase domain-containing protein 4</fullName>
    </recommendedName>
    <alternativeName>
        <fullName evidence="7">Protein TBRG4</fullName>
    </alternativeName>
    <alternativeName>
        <fullName evidence="6">Transforming growth factor beta regulator 4</fullName>
    </alternativeName>
</protein>
<keyword evidence="2" id="KW-0809">Transit peptide</keyword>
<dbReference type="GO" id="GO:0035770">
    <property type="term" value="C:ribonucleoprotein granule"/>
    <property type="evidence" value="ECO:0007669"/>
    <property type="project" value="TreeGrafter"/>
</dbReference>
<dbReference type="PANTHER" id="PTHR21228">
    <property type="entry name" value="FAST LEU-RICH DOMAIN-CONTAINING"/>
    <property type="match status" value="1"/>
</dbReference>
<dbReference type="GO" id="GO:0000963">
    <property type="term" value="P:mitochondrial RNA processing"/>
    <property type="evidence" value="ECO:0007669"/>
    <property type="project" value="TreeGrafter"/>
</dbReference>
<dbReference type="InterPro" id="IPR013579">
    <property type="entry name" value="FAST_2"/>
</dbReference>
<evidence type="ECO:0000256" key="7">
    <source>
        <dbReference type="ARBA" id="ARBA00043220"/>
    </source>
</evidence>
<keyword evidence="11" id="KW-1185">Reference proteome</keyword>
<evidence type="ECO:0000256" key="6">
    <source>
        <dbReference type="ARBA" id="ARBA00042265"/>
    </source>
</evidence>
<dbReference type="GO" id="GO:0044528">
    <property type="term" value="P:regulation of mitochondrial mRNA stability"/>
    <property type="evidence" value="ECO:0007669"/>
    <property type="project" value="InterPro"/>
</dbReference>
<dbReference type="Proteomes" id="UP001488838">
    <property type="component" value="Unassembled WGS sequence"/>
</dbReference>
<dbReference type="CDD" id="cd23739">
    <property type="entry name" value="TBRG4-like_N"/>
    <property type="match status" value="1"/>
</dbReference>
<organism evidence="10 11">
    <name type="scientific">Myodes glareolus</name>
    <name type="common">Bank vole</name>
    <name type="synonym">Clethrionomys glareolus</name>
    <dbReference type="NCBI Taxonomy" id="447135"/>
    <lineage>
        <taxon>Eukaryota</taxon>
        <taxon>Metazoa</taxon>
        <taxon>Chordata</taxon>
        <taxon>Craniata</taxon>
        <taxon>Vertebrata</taxon>
        <taxon>Euteleostomi</taxon>
        <taxon>Mammalia</taxon>
        <taxon>Eutheria</taxon>
        <taxon>Euarchontoglires</taxon>
        <taxon>Glires</taxon>
        <taxon>Rodentia</taxon>
        <taxon>Myomorpha</taxon>
        <taxon>Muroidea</taxon>
        <taxon>Cricetidae</taxon>
        <taxon>Arvicolinae</taxon>
        <taxon>Myodes</taxon>
    </lineage>
</organism>
<keyword evidence="3" id="KW-0496">Mitochondrion</keyword>
<evidence type="ECO:0000256" key="4">
    <source>
        <dbReference type="ARBA" id="ARBA00038281"/>
    </source>
</evidence>
<evidence type="ECO:0000256" key="1">
    <source>
        <dbReference type="ARBA" id="ARBA00004305"/>
    </source>
</evidence>
<dbReference type="SMART" id="SM00952">
    <property type="entry name" value="RAP"/>
    <property type="match status" value="1"/>
</dbReference>
<dbReference type="InterPro" id="IPR013584">
    <property type="entry name" value="RAP"/>
</dbReference>
<evidence type="ECO:0000256" key="5">
    <source>
        <dbReference type="ARBA" id="ARBA00040471"/>
    </source>
</evidence>
<dbReference type="EMBL" id="JBBHLL010000004">
    <property type="protein sequence ID" value="KAK7834442.1"/>
    <property type="molecule type" value="Genomic_DNA"/>
</dbReference>